<gene>
    <name evidence="1" type="ORF">PICMEDRAFT_18013</name>
</gene>
<evidence type="ECO:0000313" key="2">
    <source>
        <dbReference type="Proteomes" id="UP000094455"/>
    </source>
</evidence>
<dbReference type="OrthoDB" id="3990944at2759"/>
<dbReference type="GeneID" id="30178537"/>
<name>A0A1E3NEP9_9ASCO</name>
<protein>
    <recommendedName>
        <fullName evidence="3">DNA recombination and repair protein Rad51-like C-terminal domain-containing protein</fullName>
    </recommendedName>
</protein>
<dbReference type="EMBL" id="KV454006">
    <property type="protein sequence ID" value="ODQ44599.1"/>
    <property type="molecule type" value="Genomic_DNA"/>
</dbReference>
<dbReference type="Proteomes" id="UP000094455">
    <property type="component" value="Unassembled WGS sequence"/>
</dbReference>
<evidence type="ECO:0000313" key="1">
    <source>
        <dbReference type="EMBL" id="ODQ44599.1"/>
    </source>
</evidence>
<keyword evidence="2" id="KW-1185">Reference proteome</keyword>
<evidence type="ECO:0008006" key="3">
    <source>
        <dbReference type="Google" id="ProtNLM"/>
    </source>
</evidence>
<proteinExistence type="predicted"/>
<organism evidence="1 2">
    <name type="scientific">Pichia membranifaciens NRRL Y-2026</name>
    <dbReference type="NCBI Taxonomy" id="763406"/>
    <lineage>
        <taxon>Eukaryota</taxon>
        <taxon>Fungi</taxon>
        <taxon>Dikarya</taxon>
        <taxon>Ascomycota</taxon>
        <taxon>Saccharomycotina</taxon>
        <taxon>Pichiomycetes</taxon>
        <taxon>Pichiales</taxon>
        <taxon>Pichiaceae</taxon>
        <taxon>Pichia</taxon>
    </lineage>
</organism>
<dbReference type="STRING" id="763406.A0A1E3NEP9"/>
<sequence length="350" mass="39051">MQPQTLGQLLETSAPERRFSSGISKLDAALPGKNGFRTGIYDISGTVGYVGLGAYEILFNVVLGVLASKGRVLCVQTTNKFPWLKLQKNRRFRPEYGDQIDCIDVGNLVDVIVLFKSKRFFDPYSMIILDSFPGMYAESIRNMKALIGPSANGDYSEPVIKFYQSARKLFHLMQQVCTNSQHGTMIFTVGPMDIFNQKVLIHAVEDSDYDSTDSDPPDMDAAPKRPAYINQQIFVPTISLKSDLNSYYNGRIIVYRDWVLENANNELVSGLDNKNQSVFENSLALMASGKMKCLPHFLCVTSSPSHLRDPAKLTGFFLVDNNFQVIDIAHTAVNVDADGNFDLEIPDSQE</sequence>
<accession>A0A1E3NEP9</accession>
<reference evidence="1 2" key="1">
    <citation type="journal article" date="2016" name="Proc. Natl. Acad. Sci. U.S.A.">
        <title>Comparative genomics of biotechnologically important yeasts.</title>
        <authorList>
            <person name="Riley R."/>
            <person name="Haridas S."/>
            <person name="Wolfe K.H."/>
            <person name="Lopes M.R."/>
            <person name="Hittinger C.T."/>
            <person name="Goeker M."/>
            <person name="Salamov A.A."/>
            <person name="Wisecaver J.H."/>
            <person name="Long T.M."/>
            <person name="Calvey C.H."/>
            <person name="Aerts A.L."/>
            <person name="Barry K.W."/>
            <person name="Choi C."/>
            <person name="Clum A."/>
            <person name="Coughlan A.Y."/>
            <person name="Deshpande S."/>
            <person name="Douglass A.P."/>
            <person name="Hanson S.J."/>
            <person name="Klenk H.-P."/>
            <person name="LaButti K.M."/>
            <person name="Lapidus A."/>
            <person name="Lindquist E.A."/>
            <person name="Lipzen A.M."/>
            <person name="Meier-Kolthoff J.P."/>
            <person name="Ohm R.A."/>
            <person name="Otillar R.P."/>
            <person name="Pangilinan J.L."/>
            <person name="Peng Y."/>
            <person name="Rokas A."/>
            <person name="Rosa C.A."/>
            <person name="Scheuner C."/>
            <person name="Sibirny A.A."/>
            <person name="Slot J.C."/>
            <person name="Stielow J.B."/>
            <person name="Sun H."/>
            <person name="Kurtzman C.P."/>
            <person name="Blackwell M."/>
            <person name="Grigoriev I.V."/>
            <person name="Jeffries T.W."/>
        </authorList>
    </citation>
    <scope>NUCLEOTIDE SEQUENCE [LARGE SCALE GENOMIC DNA]</scope>
    <source>
        <strain evidence="1 2">NRRL Y-2026</strain>
    </source>
</reference>
<dbReference type="AlphaFoldDB" id="A0A1E3NEP9"/>
<dbReference type="RefSeq" id="XP_019015712.1">
    <property type="nucleotide sequence ID" value="XM_019161850.1"/>
</dbReference>